<dbReference type="InterPro" id="IPR013785">
    <property type="entry name" value="Aldolase_TIM"/>
</dbReference>
<evidence type="ECO:0000313" key="3">
    <source>
        <dbReference type="Proteomes" id="UP000218542"/>
    </source>
</evidence>
<dbReference type="Gene3D" id="3.20.20.70">
    <property type="entry name" value="Aldolase class I"/>
    <property type="match status" value="1"/>
</dbReference>
<organism evidence="2 3">
    <name type="scientific">Candidatus Scalindua japonica</name>
    <dbReference type="NCBI Taxonomy" id="1284222"/>
    <lineage>
        <taxon>Bacteria</taxon>
        <taxon>Pseudomonadati</taxon>
        <taxon>Planctomycetota</taxon>
        <taxon>Candidatus Brocadiia</taxon>
        <taxon>Candidatus Brocadiales</taxon>
        <taxon>Candidatus Scalinduaceae</taxon>
        <taxon>Candidatus Scalindua</taxon>
    </lineage>
</organism>
<dbReference type="Pfam" id="PF00923">
    <property type="entry name" value="TAL_FSA"/>
    <property type="match status" value="1"/>
</dbReference>
<dbReference type="EMBL" id="BAOS01000007">
    <property type="protein sequence ID" value="GAX60215.1"/>
    <property type="molecule type" value="Genomic_DNA"/>
</dbReference>
<sequence length="212" mass="22815">MSIFLDTADVEQAKEAKGSGWVQGITTNPILLANSNPSVADTLRLLTEINMGLLFYQLIATSKEEMLEEAQFAKEIAGEQLVLKIPPTKLGFQIIRYLPQEIPCCITAVYSVAQALVARESGVRYIAVYVSRVTKLSGDGLSLITEISSVLQGSRTQLLAASLKSPVEASSAILSGADHITLPFDVLSGLTYHEHSEDAVKDFNANGSGLQM</sequence>
<dbReference type="RefSeq" id="WP_096893506.1">
    <property type="nucleotide sequence ID" value="NZ_BAOS01000007.1"/>
</dbReference>
<protein>
    <submittedName>
        <fullName evidence="2">Transaldolase</fullName>
    </submittedName>
</protein>
<evidence type="ECO:0000313" key="2">
    <source>
        <dbReference type="EMBL" id="GAX60215.1"/>
    </source>
</evidence>
<gene>
    <name evidence="2" type="ORF">SCALIN_C07_0026</name>
</gene>
<proteinExistence type="predicted"/>
<keyword evidence="3" id="KW-1185">Reference proteome</keyword>
<dbReference type="AlphaFoldDB" id="A0A286TWH2"/>
<dbReference type="OrthoDB" id="9807051at2"/>
<dbReference type="PANTHER" id="PTHR10683">
    <property type="entry name" value="TRANSALDOLASE"/>
    <property type="match status" value="1"/>
</dbReference>
<dbReference type="Proteomes" id="UP000218542">
    <property type="component" value="Unassembled WGS sequence"/>
</dbReference>
<comment type="caution">
    <text evidence="2">The sequence shown here is derived from an EMBL/GenBank/DDBJ whole genome shotgun (WGS) entry which is preliminary data.</text>
</comment>
<dbReference type="GO" id="GO:0005975">
    <property type="term" value="P:carbohydrate metabolic process"/>
    <property type="evidence" value="ECO:0007669"/>
    <property type="project" value="InterPro"/>
</dbReference>
<dbReference type="PANTHER" id="PTHR10683:SF40">
    <property type="entry name" value="FRUCTOSE-6-PHOSPHATE ALDOLASE 1-RELATED"/>
    <property type="match status" value="1"/>
</dbReference>
<dbReference type="InterPro" id="IPR001585">
    <property type="entry name" value="TAL/FSA"/>
</dbReference>
<reference evidence="3" key="1">
    <citation type="journal article" date="2017" name="Environ. Microbiol. Rep.">
        <title>Genetic Diversity of Marine Anaerobic Ammonium-Oxidizing Bacteria as Revealed by Genomic and Proteomic Analyses of 'Candidatus Scalindua japonica'.</title>
        <authorList>
            <person name="Oshiki M."/>
            <person name="Mizuto K."/>
            <person name="Kimura Z."/>
            <person name="Kindaichi T."/>
            <person name="Satoh H."/>
            <person name="Okabe S."/>
        </authorList>
    </citation>
    <scope>NUCLEOTIDE SEQUENCE [LARGE SCALE GENOMIC DNA]</scope>
    <source>
        <strain evidence="3">husup-a2</strain>
    </source>
</reference>
<keyword evidence="1" id="KW-0704">Schiff base</keyword>
<accession>A0A286TWH2</accession>
<evidence type="ECO:0000256" key="1">
    <source>
        <dbReference type="ARBA" id="ARBA00023270"/>
    </source>
</evidence>
<name>A0A286TWH2_9BACT</name>
<dbReference type="SUPFAM" id="SSF51569">
    <property type="entry name" value="Aldolase"/>
    <property type="match status" value="1"/>
</dbReference>